<comment type="caution">
    <text evidence="1">The sequence shown here is derived from an EMBL/GenBank/DDBJ whole genome shotgun (WGS) entry which is preliminary data.</text>
</comment>
<evidence type="ECO:0000313" key="1">
    <source>
        <dbReference type="EMBL" id="MCJ8146495.1"/>
    </source>
</evidence>
<protein>
    <submittedName>
        <fullName evidence="1">Uncharacterized protein</fullName>
    </submittedName>
</protein>
<proteinExistence type="predicted"/>
<dbReference type="AlphaFoldDB" id="A0A9X1WZU7"/>
<reference evidence="1" key="1">
    <citation type="submission" date="2022-02" db="EMBL/GenBank/DDBJ databases">
        <title>Acinetobacter A3.8 sp. nov., isolated from Sediment (Zhairuo Island).</title>
        <authorList>
            <person name="Zheng K."/>
        </authorList>
    </citation>
    <scope>NUCLEOTIDE SEQUENCE</scope>
    <source>
        <strain evidence="1">A3.8</strain>
    </source>
</reference>
<keyword evidence="2" id="KW-1185">Reference proteome</keyword>
<dbReference type="RefSeq" id="WP_241571183.1">
    <property type="nucleotide sequence ID" value="NZ_JAKUML010000008.1"/>
</dbReference>
<dbReference type="EMBL" id="JAKUML010000008">
    <property type="protein sequence ID" value="MCJ8146495.1"/>
    <property type="molecule type" value="Genomic_DNA"/>
</dbReference>
<dbReference type="Proteomes" id="UP001139701">
    <property type="component" value="Unassembled WGS sequence"/>
</dbReference>
<organism evidence="1 2">
    <name type="scientific">Acinetobacter sedimenti</name>
    <dbReference type="NCBI Taxonomy" id="2919922"/>
    <lineage>
        <taxon>Bacteria</taxon>
        <taxon>Pseudomonadati</taxon>
        <taxon>Pseudomonadota</taxon>
        <taxon>Gammaproteobacteria</taxon>
        <taxon>Moraxellales</taxon>
        <taxon>Moraxellaceae</taxon>
        <taxon>Acinetobacter</taxon>
    </lineage>
</organism>
<sequence>MIENNSELIRFNHNSVSLCNLLQNIANETWERIGFARTRKGLKIFETTITQNILYEFHKYCDQNPHTPIRMFEAINEPLNGNDIELIIQTSGGYVIAPLQAKIIYKTDNYPAMDHGNQINDLITYAKNVGGVPLYLLYNHYLDTFTHNGNLCGIKFSKEQYGCSLVSAYYLLNKFAFNRFDKSGNPKWTIPNFIELHPDIAVPWFVLGCCRFSKANTDSTVNLINNTKVHSVSLKHEIHTYQYEDLNLEQNWKPLNTTRLNLENDLSKENNSQYLPKYRIILSLNEE</sequence>
<name>A0A9X1WZU7_9GAMM</name>
<gene>
    <name evidence="1" type="ORF">MKI79_06210</name>
</gene>
<accession>A0A9X1WZU7</accession>
<evidence type="ECO:0000313" key="2">
    <source>
        <dbReference type="Proteomes" id="UP001139701"/>
    </source>
</evidence>